<evidence type="ECO:0000259" key="1">
    <source>
        <dbReference type="Pfam" id="PF07883"/>
    </source>
</evidence>
<name>K2S232_MACPH</name>
<dbReference type="HOGENOM" id="CLU_109883_0_0_1"/>
<dbReference type="InterPro" id="IPR013096">
    <property type="entry name" value="Cupin_2"/>
</dbReference>
<gene>
    <name evidence="2" type="ORF">MPH_01647</name>
</gene>
<dbReference type="OrthoDB" id="504210at2759"/>
<dbReference type="Gene3D" id="2.60.120.10">
    <property type="entry name" value="Jelly Rolls"/>
    <property type="match status" value="1"/>
</dbReference>
<reference evidence="2 3" key="1">
    <citation type="journal article" date="2012" name="BMC Genomics">
        <title>Tools to kill: Genome of one of the most destructive plant pathogenic fungi Macrophomina phaseolina.</title>
        <authorList>
            <person name="Islam M.S."/>
            <person name="Haque M.S."/>
            <person name="Islam M.M."/>
            <person name="Emdad E.M."/>
            <person name="Halim A."/>
            <person name="Hossen Q.M.M."/>
            <person name="Hossain M.Z."/>
            <person name="Ahmed B."/>
            <person name="Rahim S."/>
            <person name="Rahman M.S."/>
            <person name="Alam M.M."/>
            <person name="Hou S."/>
            <person name="Wan X."/>
            <person name="Saito J.A."/>
            <person name="Alam M."/>
        </authorList>
    </citation>
    <scope>NUCLEOTIDE SEQUENCE [LARGE SCALE GENOMIC DNA]</scope>
    <source>
        <strain evidence="2 3">MS6</strain>
    </source>
</reference>
<dbReference type="Proteomes" id="UP000007129">
    <property type="component" value="Unassembled WGS sequence"/>
</dbReference>
<dbReference type="VEuPathDB" id="FungiDB:MPH_01647"/>
<evidence type="ECO:0000313" key="3">
    <source>
        <dbReference type="Proteomes" id="UP000007129"/>
    </source>
</evidence>
<comment type="caution">
    <text evidence="2">The sequence shown here is derived from an EMBL/GenBank/DDBJ whole genome shotgun (WGS) entry which is preliminary data.</text>
</comment>
<dbReference type="EMBL" id="AHHD01000068">
    <property type="protein sequence ID" value="EKG21018.1"/>
    <property type="molecule type" value="Genomic_DNA"/>
</dbReference>
<feature type="domain" description="Cupin type-2" evidence="1">
    <location>
        <begin position="68"/>
        <end position="117"/>
    </location>
</feature>
<evidence type="ECO:0000313" key="2">
    <source>
        <dbReference type="EMBL" id="EKG21018.1"/>
    </source>
</evidence>
<sequence length="199" mass="22521">MSSQEIIKRLRLGEVSYSIEASEAVRHLSHWKGARMEIIIDHALPEDAIERVTILNYSENRPGSVFHVPAHWHKHHSEYISIHEGRCMITLDGKTRIVHADDPDPTVYIPAWHTHSMQGFEGEKLVLQERADPAGLYKAEFFNDMMSQGSMPGFWHAMRAFYDGDTWVALPGNIGIVDQAFTLVFGTIAKLIESPKATL</sequence>
<protein>
    <recommendedName>
        <fullName evidence="1">Cupin type-2 domain-containing protein</fullName>
    </recommendedName>
</protein>
<proteinExistence type="predicted"/>
<dbReference type="Pfam" id="PF07883">
    <property type="entry name" value="Cupin_2"/>
    <property type="match status" value="1"/>
</dbReference>
<accession>K2S232</accession>
<dbReference type="eggNOG" id="ENOG502SCP9">
    <property type="taxonomic scope" value="Eukaryota"/>
</dbReference>
<dbReference type="InParanoid" id="K2S232"/>
<dbReference type="InterPro" id="IPR011051">
    <property type="entry name" value="RmlC_Cupin_sf"/>
</dbReference>
<dbReference type="SUPFAM" id="SSF51182">
    <property type="entry name" value="RmlC-like cupins"/>
    <property type="match status" value="1"/>
</dbReference>
<dbReference type="AlphaFoldDB" id="K2S232"/>
<organism evidence="2 3">
    <name type="scientific">Macrophomina phaseolina (strain MS6)</name>
    <name type="common">Charcoal rot fungus</name>
    <dbReference type="NCBI Taxonomy" id="1126212"/>
    <lineage>
        <taxon>Eukaryota</taxon>
        <taxon>Fungi</taxon>
        <taxon>Dikarya</taxon>
        <taxon>Ascomycota</taxon>
        <taxon>Pezizomycotina</taxon>
        <taxon>Dothideomycetes</taxon>
        <taxon>Dothideomycetes incertae sedis</taxon>
        <taxon>Botryosphaeriales</taxon>
        <taxon>Botryosphaeriaceae</taxon>
        <taxon>Macrophomina</taxon>
    </lineage>
</organism>
<dbReference type="InterPro" id="IPR014710">
    <property type="entry name" value="RmlC-like_jellyroll"/>
</dbReference>